<feature type="region of interest" description="Disordered" evidence="1">
    <location>
        <begin position="199"/>
        <end position="243"/>
    </location>
</feature>
<evidence type="ECO:0000313" key="3">
    <source>
        <dbReference type="Proteomes" id="UP001057375"/>
    </source>
</evidence>
<comment type="caution">
    <text evidence="2">The sequence shown here is derived from an EMBL/GenBank/DDBJ whole genome shotgun (WGS) entry which is preliminary data.</text>
</comment>
<accession>A0ABQ5KIH2</accession>
<evidence type="ECO:0000256" key="1">
    <source>
        <dbReference type="SAM" id="MobiDB-lite"/>
    </source>
</evidence>
<name>A0ABQ5KIH2_9EUKA</name>
<dbReference type="Proteomes" id="UP001057375">
    <property type="component" value="Unassembled WGS sequence"/>
</dbReference>
<feature type="compositionally biased region" description="Low complexity" evidence="1">
    <location>
        <begin position="212"/>
        <end position="228"/>
    </location>
</feature>
<evidence type="ECO:0000313" key="2">
    <source>
        <dbReference type="EMBL" id="GKT32315.1"/>
    </source>
</evidence>
<gene>
    <name evidence="2" type="ORF">ADUPG1_006497</name>
</gene>
<proteinExistence type="predicted"/>
<reference evidence="2" key="1">
    <citation type="submission" date="2022-03" db="EMBL/GenBank/DDBJ databases">
        <title>Draft genome sequence of Aduncisulcus paluster, a free-living microaerophilic Fornicata.</title>
        <authorList>
            <person name="Yuyama I."/>
            <person name="Kume K."/>
            <person name="Tamura T."/>
            <person name="Inagaki Y."/>
            <person name="Hashimoto T."/>
        </authorList>
    </citation>
    <scope>NUCLEOTIDE SEQUENCE</scope>
    <source>
        <strain evidence="2">NY0171</strain>
    </source>
</reference>
<protein>
    <submittedName>
        <fullName evidence="2">Uncharacterized protein</fullName>
    </submittedName>
</protein>
<feature type="compositionally biased region" description="Low complexity" evidence="1">
    <location>
        <begin position="380"/>
        <end position="393"/>
    </location>
</feature>
<feature type="region of interest" description="Disordered" evidence="1">
    <location>
        <begin position="360"/>
        <end position="393"/>
    </location>
</feature>
<organism evidence="2 3">
    <name type="scientific">Aduncisulcus paluster</name>
    <dbReference type="NCBI Taxonomy" id="2918883"/>
    <lineage>
        <taxon>Eukaryota</taxon>
        <taxon>Metamonada</taxon>
        <taxon>Carpediemonas-like organisms</taxon>
        <taxon>Aduncisulcus</taxon>
    </lineage>
</organism>
<sequence>MDEKAHDDFDDHFDYELFQSLFEMTFQSSESKIGHVIEHFLSAMSTAALLGPSLITSLDLRPMQFTHQQIREGIIPLLRSFPNLERLKINCKPENSFHHIIGICDIYLFLLDRLEEGQSSLGLDIKRTFGFDFTRGKIPQIIDREIDLSKIGDVTSFFDPENIKLSQDGSPCDLKYIRYIISTIRRIFIGRSVRRRAQATVRPRKRAVGRDSLQQSSESLSQRSSNNRTRQRRGLSMSTMSPPNIVQSAHGSEHIHQLELIEQEREREGEWERARGRGRARGLSVASVDLVPKEEIGENNVVPIERSSSESILPSSPRTFPLGGIPPSSSFSFSPHFNPQMSPPKFSQDIDNQHLEIISKEEEEREEEEKEETDRHGIHIPSEPSILSSSSSDSSSSSITPLHDIIFLLQCIFYHCDVYIDTNQTIQRKNFLLLANRMTERAQGYCESFGKLRMPDPRAQAIEDLQCFVEHVAYVSYFSYEQFHTHHSSSSGSSSSSPTSYTYIDHSMCPISGLLLQLLIPIYEYTRVGELEFFGNNITTSSHCVSIIRTLFRHGSHSPHSNLLSIIKKITIHANMNSHETLECIRECVQCFPNIEQAFGVTLSDSDSSRFRFRSDLKVRANLKYLETVARSVNESIGCIPYDRFECESQRSRSLRRLKRRDERGWKDNEWGSEGEEEEGGRKEGGRKEGRGEKERKGLTHSHCSHNRCPI</sequence>
<feature type="non-terminal residue" evidence="2">
    <location>
        <position position="711"/>
    </location>
</feature>
<keyword evidence="3" id="KW-1185">Reference proteome</keyword>
<feature type="compositionally biased region" description="Basic and acidic residues" evidence="1">
    <location>
        <begin position="680"/>
        <end position="698"/>
    </location>
</feature>
<dbReference type="EMBL" id="BQXS01009969">
    <property type="protein sequence ID" value="GKT32315.1"/>
    <property type="molecule type" value="Genomic_DNA"/>
</dbReference>
<feature type="region of interest" description="Disordered" evidence="1">
    <location>
        <begin position="666"/>
        <end position="711"/>
    </location>
</feature>
<feature type="compositionally biased region" description="Basic residues" evidence="1">
    <location>
        <begin position="699"/>
        <end position="711"/>
    </location>
</feature>